<evidence type="ECO:0000313" key="4">
    <source>
        <dbReference type="EMBL" id="QOQ79194.1"/>
    </source>
</evidence>
<feature type="domain" description="DUF438" evidence="3">
    <location>
        <begin position="16"/>
        <end position="84"/>
    </location>
</feature>
<dbReference type="Pfam" id="PF01814">
    <property type="entry name" value="Hemerythrin"/>
    <property type="match status" value="1"/>
</dbReference>
<name>A0A7M1KSQ7_9LACT</name>
<protein>
    <submittedName>
        <fullName evidence="4">DUF438 domain-containing protein</fullName>
    </submittedName>
</protein>
<evidence type="ECO:0000256" key="1">
    <source>
        <dbReference type="SAM" id="MobiDB-lite"/>
    </source>
</evidence>
<reference evidence="4 5" key="1">
    <citation type="submission" date="2020-10" db="EMBL/GenBank/DDBJ databases">
        <title>Plasmid carrying two tetracycline resistance determinant.</title>
        <authorList>
            <person name="Yang Q."/>
        </authorList>
    </citation>
    <scope>NUCLEOTIDE SEQUENCE [LARGE SCALE GENOMIC DNA]</scope>
    <source>
        <strain evidence="4 5">T43</strain>
    </source>
</reference>
<dbReference type="Pfam" id="PF13596">
    <property type="entry name" value="PAS_10"/>
    <property type="match status" value="2"/>
</dbReference>
<evidence type="ECO:0000259" key="2">
    <source>
        <dbReference type="Pfam" id="PF01814"/>
    </source>
</evidence>
<dbReference type="EMBL" id="CP063065">
    <property type="protein sequence ID" value="QOQ79194.1"/>
    <property type="molecule type" value="Genomic_DNA"/>
</dbReference>
<feature type="domain" description="Hemerythrin-like" evidence="2">
    <location>
        <begin position="114"/>
        <end position="233"/>
    </location>
</feature>
<dbReference type="InterPro" id="IPR012312">
    <property type="entry name" value="Hemerythrin-like"/>
</dbReference>
<dbReference type="PANTHER" id="PTHR39966:SF3">
    <property type="entry name" value="DUF438 DOMAIN-CONTAINING PROTEIN"/>
    <property type="match status" value="1"/>
</dbReference>
<feature type="region of interest" description="Disordered" evidence="1">
    <location>
        <begin position="265"/>
        <end position="284"/>
    </location>
</feature>
<dbReference type="AlphaFoldDB" id="A0A7M1KSQ7"/>
<dbReference type="Gene3D" id="1.20.120.520">
    <property type="entry name" value="nmb1532 protein domain like"/>
    <property type="match status" value="1"/>
</dbReference>
<dbReference type="InterPro" id="IPR007380">
    <property type="entry name" value="DUF438"/>
</dbReference>
<dbReference type="Gene3D" id="3.30.450.20">
    <property type="entry name" value="PAS domain"/>
    <property type="match status" value="2"/>
</dbReference>
<dbReference type="Pfam" id="PF04282">
    <property type="entry name" value="DUF438"/>
    <property type="match status" value="1"/>
</dbReference>
<accession>A0A7M1KSQ7</accession>
<sequence>MKKKHTNQEEQRLQVLTDMLTQLHHGVDPNCLQEAFNQHFSGVSAIEIAMMEQKIIYEDDNDITFEDVLKLCNVHARMFEDQVTGHSAVEIEQENHPVQVFKAENMAFRACISRINNIFKALEALNEDDPSRLDFTDGLKRQYQLLGQFEHHYTRKERVFFPLLEKYGYNAPPKVMWAKDDEIRDLFQAALKQVDLLRSKDFTERLATAKLAFADFEYEFKEMIFKEEAILINILAESLSSQDWAKVSEQSDIYGFAIIRPTGTWTSSDEKDDDQHEDTTPLTKNVDQPRKAIIESQRISFPDGAMLISWESKPEFQATESYQQAIIDPDMPLPVGDGFLSINQMRIILDRIPVTLTFINSAGHIQYTNYTLPCQDKTGFPFQYRENCQIGMAAQTLFPASVWKTIHPVFEKLKSGQEKAVSYWFQETSVGGTAMIYVKYQPLFDDDHQFLGIVECVQDIQRFIDIAPGTDRSVKGPDEADLKNKKLTTLVRLEENLTSKQSETIQFSDGYVQVDWYSHHNQLLTRPDQVAIDQPLDLENGYLSLAEFTSLMNTLPFEITYIDENFRFRYFNHVVPYDQMIFKRSPLEIGRDIEFCHPPRLWPKIAQLLDDLKNARLIIQPMSFSSPNFFAHIEYLATFDDQDQFRGVVEAVLDIQDYRNLANTEKHFF</sequence>
<dbReference type="RefSeq" id="WP_197558522.1">
    <property type="nucleotide sequence ID" value="NZ_CP063065.1"/>
</dbReference>
<dbReference type="PANTHER" id="PTHR39966">
    <property type="entry name" value="BLL2471 PROTEIN-RELATED"/>
    <property type="match status" value="1"/>
</dbReference>
<evidence type="ECO:0000259" key="3">
    <source>
        <dbReference type="Pfam" id="PF04282"/>
    </source>
</evidence>
<organism evidence="4 5">
    <name type="scientific">Aerococcus urinaeequi</name>
    <dbReference type="NCBI Taxonomy" id="51665"/>
    <lineage>
        <taxon>Bacteria</taxon>
        <taxon>Bacillati</taxon>
        <taxon>Bacillota</taxon>
        <taxon>Bacilli</taxon>
        <taxon>Lactobacillales</taxon>
        <taxon>Aerococcaceae</taxon>
        <taxon>Aerococcus</taxon>
    </lineage>
</organism>
<evidence type="ECO:0000313" key="5">
    <source>
        <dbReference type="Proteomes" id="UP000595091"/>
    </source>
</evidence>
<dbReference type="Proteomes" id="UP000595091">
    <property type="component" value="Chromosome"/>
</dbReference>
<gene>
    <name evidence="4" type="ORF">IMX20_00230</name>
</gene>
<proteinExistence type="predicted"/>
<dbReference type="GO" id="GO:0005886">
    <property type="term" value="C:plasma membrane"/>
    <property type="evidence" value="ECO:0007669"/>
    <property type="project" value="TreeGrafter"/>
</dbReference>